<sequence length="74" mass="8565">MSLRKKIKKRGMLCKRTVPFTKYHLAVSTVKRNAQNHAVTIERLVGMARKHAHLLRRRRAALEQSEKMAASARQ</sequence>
<reference evidence="1 2" key="1">
    <citation type="journal article" date="2023" name="Nucleic Acids Res.">
        <title>The hologenome of Daphnia magna reveals possible DNA methylation and microbiome-mediated evolution of the host genome.</title>
        <authorList>
            <person name="Chaturvedi A."/>
            <person name="Li X."/>
            <person name="Dhandapani V."/>
            <person name="Marshall H."/>
            <person name="Kissane S."/>
            <person name="Cuenca-Cambronero M."/>
            <person name="Asole G."/>
            <person name="Calvet F."/>
            <person name="Ruiz-Romero M."/>
            <person name="Marangio P."/>
            <person name="Guigo R."/>
            <person name="Rago D."/>
            <person name="Mirbahai L."/>
            <person name="Eastwood N."/>
            <person name="Colbourne J.K."/>
            <person name="Zhou J."/>
            <person name="Mallon E."/>
            <person name="Orsini L."/>
        </authorList>
    </citation>
    <scope>NUCLEOTIDE SEQUENCE [LARGE SCALE GENOMIC DNA]</scope>
    <source>
        <strain evidence="1">LRV0_1</strain>
    </source>
</reference>
<evidence type="ECO:0000313" key="2">
    <source>
        <dbReference type="Proteomes" id="UP001234178"/>
    </source>
</evidence>
<keyword evidence="2" id="KW-1185">Reference proteome</keyword>
<dbReference type="EMBL" id="JAOYFB010000043">
    <property type="protein sequence ID" value="KAK4045451.1"/>
    <property type="molecule type" value="Genomic_DNA"/>
</dbReference>
<accession>A0ABR0BA47</accession>
<name>A0ABR0BA47_9CRUS</name>
<evidence type="ECO:0008006" key="3">
    <source>
        <dbReference type="Google" id="ProtNLM"/>
    </source>
</evidence>
<comment type="caution">
    <text evidence="1">The sequence shown here is derived from an EMBL/GenBank/DDBJ whole genome shotgun (WGS) entry which is preliminary data.</text>
</comment>
<organism evidence="1 2">
    <name type="scientific">Daphnia magna</name>
    <dbReference type="NCBI Taxonomy" id="35525"/>
    <lineage>
        <taxon>Eukaryota</taxon>
        <taxon>Metazoa</taxon>
        <taxon>Ecdysozoa</taxon>
        <taxon>Arthropoda</taxon>
        <taxon>Crustacea</taxon>
        <taxon>Branchiopoda</taxon>
        <taxon>Diplostraca</taxon>
        <taxon>Cladocera</taxon>
        <taxon>Anomopoda</taxon>
        <taxon>Daphniidae</taxon>
        <taxon>Daphnia</taxon>
    </lineage>
</organism>
<evidence type="ECO:0000313" key="1">
    <source>
        <dbReference type="EMBL" id="KAK4045451.1"/>
    </source>
</evidence>
<proteinExistence type="predicted"/>
<protein>
    <recommendedName>
        <fullName evidence="3">50S ribosomal protein L20</fullName>
    </recommendedName>
</protein>
<dbReference type="Proteomes" id="UP001234178">
    <property type="component" value="Unassembled WGS sequence"/>
</dbReference>
<gene>
    <name evidence="1" type="ORF">OUZ56_033057</name>
</gene>